<name>A0AB38XSF0_CORAY</name>
<dbReference type="InterPro" id="IPR017853">
    <property type="entry name" value="GH"/>
</dbReference>
<dbReference type="SMART" id="SM00642">
    <property type="entry name" value="Aamy"/>
    <property type="match status" value="1"/>
</dbReference>
<dbReference type="PANTHER" id="PTHR10357">
    <property type="entry name" value="ALPHA-AMYLASE FAMILY MEMBER"/>
    <property type="match status" value="1"/>
</dbReference>
<dbReference type="AlphaFoldDB" id="A0AB38XSF0"/>
<proteinExistence type="predicted"/>
<feature type="domain" description="Glycosyl hydrolase family 13 catalytic" evidence="3">
    <location>
        <begin position="27"/>
        <end position="369"/>
    </location>
</feature>
<reference evidence="4" key="1">
    <citation type="submission" date="2023-03" db="EMBL/GenBank/DDBJ databases">
        <title>Corynebacterium amycolatum SB-1.</title>
        <authorList>
            <person name="Jo H."/>
        </authorList>
    </citation>
    <scope>NUCLEOTIDE SEQUENCE</scope>
    <source>
        <strain evidence="4">SB-1</strain>
    </source>
</reference>
<keyword evidence="1" id="KW-0378">Hydrolase</keyword>
<keyword evidence="2" id="KW-0326">Glycosidase</keyword>
<evidence type="ECO:0000313" key="5">
    <source>
        <dbReference type="Proteomes" id="UP001220238"/>
    </source>
</evidence>
<gene>
    <name evidence="4" type="ORF">P2W56_05510</name>
</gene>
<dbReference type="RefSeq" id="WP_038628282.1">
    <property type="nucleotide sequence ID" value="NZ_CP046975.1"/>
</dbReference>
<dbReference type="Proteomes" id="UP001220238">
    <property type="component" value="Chromosome"/>
</dbReference>
<dbReference type="InterPro" id="IPR006047">
    <property type="entry name" value="GH13_cat_dom"/>
</dbReference>
<dbReference type="GO" id="GO:0005975">
    <property type="term" value="P:carbohydrate metabolic process"/>
    <property type="evidence" value="ECO:0007669"/>
    <property type="project" value="InterPro"/>
</dbReference>
<sequence length="447" mass="49800">MSTTPNAPDKTLAAAAPEWTKWAIGWHVYPLGFVGAPIREKDRGAAPVNRIRKLIDWLPYVQELGLNVLQLAPVFESTSHGYDTEDYYRIDSRLGTEEDMKAVIEAAHERGIKVLFDGVFNHIGSEAPALKTAKENPDSEEAQLFAFTHSDGDMIASVFEGHESLVEFDHTSDATVDFVVNVMNYWLVRGIDGWRLDAAYAVDPQFWHKVLPRVRAEHPHAFIYGEVIHGDYAEIVSVSGMDSVTEYELWKATWSALKEENFFELDWTLKRHNTFAESFVPVTFVGNHDVSRIATQVGADKAVLAATVLFTVAGVPLVYYGDEQGYTGLKEERIGGDDQVRPVFPDSPEELSTLGEALYRSYQQLVALRRRFPWLHSARVETDELRNGFLRYRVIATDAALVDDAAGASGEAGVSGEMPSLIVELNLENGATSAVIRDGDHVEFEFS</sequence>
<dbReference type="CDD" id="cd11354">
    <property type="entry name" value="AmyAc_bac_CMD_like"/>
    <property type="match status" value="1"/>
</dbReference>
<evidence type="ECO:0000313" key="4">
    <source>
        <dbReference type="EMBL" id="WET42917.1"/>
    </source>
</evidence>
<dbReference type="Pfam" id="PF00128">
    <property type="entry name" value="Alpha-amylase"/>
    <property type="match status" value="1"/>
</dbReference>
<dbReference type="GO" id="GO:0016853">
    <property type="term" value="F:isomerase activity"/>
    <property type="evidence" value="ECO:0007669"/>
    <property type="project" value="UniProtKB-KW"/>
</dbReference>
<dbReference type="EMBL" id="CP120206">
    <property type="protein sequence ID" value="WET42917.1"/>
    <property type="molecule type" value="Genomic_DNA"/>
</dbReference>
<accession>A0AB38XSF0</accession>
<evidence type="ECO:0000259" key="3">
    <source>
        <dbReference type="SMART" id="SM00642"/>
    </source>
</evidence>
<evidence type="ECO:0000256" key="1">
    <source>
        <dbReference type="ARBA" id="ARBA00022801"/>
    </source>
</evidence>
<dbReference type="Gene3D" id="3.20.20.80">
    <property type="entry name" value="Glycosidases"/>
    <property type="match status" value="2"/>
</dbReference>
<evidence type="ECO:0000256" key="2">
    <source>
        <dbReference type="ARBA" id="ARBA00023295"/>
    </source>
</evidence>
<dbReference type="PANTHER" id="PTHR10357:SF210">
    <property type="entry name" value="MALTODEXTRIN GLUCOSIDASE"/>
    <property type="match status" value="1"/>
</dbReference>
<organism evidence="4 5">
    <name type="scientific">Corynebacterium amycolatum</name>
    <dbReference type="NCBI Taxonomy" id="43765"/>
    <lineage>
        <taxon>Bacteria</taxon>
        <taxon>Bacillati</taxon>
        <taxon>Actinomycetota</taxon>
        <taxon>Actinomycetes</taxon>
        <taxon>Mycobacteriales</taxon>
        <taxon>Corynebacteriaceae</taxon>
        <taxon>Corynebacterium</taxon>
    </lineage>
</organism>
<dbReference type="GeneID" id="92769377"/>
<dbReference type="GO" id="GO:0016798">
    <property type="term" value="F:hydrolase activity, acting on glycosyl bonds"/>
    <property type="evidence" value="ECO:0007669"/>
    <property type="project" value="UniProtKB-KW"/>
</dbReference>
<dbReference type="SUPFAM" id="SSF51445">
    <property type="entry name" value="(Trans)glycosidases"/>
    <property type="match status" value="1"/>
</dbReference>
<protein>
    <submittedName>
        <fullName evidence="4">Alpha-amylase family protein</fullName>
    </submittedName>
</protein>